<organism evidence="1 2">
    <name type="scientific">Dermacentor silvarum</name>
    <name type="common">Tick</name>
    <dbReference type="NCBI Taxonomy" id="543639"/>
    <lineage>
        <taxon>Eukaryota</taxon>
        <taxon>Metazoa</taxon>
        <taxon>Ecdysozoa</taxon>
        <taxon>Arthropoda</taxon>
        <taxon>Chelicerata</taxon>
        <taxon>Arachnida</taxon>
        <taxon>Acari</taxon>
        <taxon>Parasitiformes</taxon>
        <taxon>Ixodida</taxon>
        <taxon>Ixodoidea</taxon>
        <taxon>Ixodidae</taxon>
        <taxon>Rhipicephalinae</taxon>
        <taxon>Dermacentor</taxon>
    </lineage>
</organism>
<dbReference type="EMBL" id="CM023477">
    <property type="protein sequence ID" value="KAH7936592.1"/>
    <property type="molecule type" value="Genomic_DNA"/>
</dbReference>
<proteinExistence type="predicted"/>
<gene>
    <name evidence="1" type="ORF">HPB49_001627</name>
</gene>
<sequence>MTSRHLALPQPISSHFRRSMSGIIHNKDNQQQRTQPALPQDNHTVAMESCWTRCLPESVNRQLLPLKAHFFLYLAGQACVYPYLAVIGRQIGINAAMIAVIFSLTPLAAVIIKPLCGFVIDRTQNATAVIVFLQTILVMSHGVVFFSPSIKAHTDSSFTGYLNCNSSQLMVSNASSASCVVSGARESAPISCNLTVIEDDYSINVTSASDTLVNLSDVSKICVNLSVNVSDTYAALRCPCDATPYEGKFWIYTISVVVAWATSATLYTVTDAAVCELLGDNVNAFGRQRLWGTVSWGVVSPLIGFMIDEASDSSYTDYKPGFYLFAAVMALDIILICCMPRLRTADLSVNFLRDIAILFCDVEIVLFTAWTFIVGALMGVVWSFSTWYLEDLHASKLMIGLTNTVMSLCVEVPLFFISKTILERVGYFFSYSAALLAFSIKFIGYSYLVNPWYGLIVDIAGGAIFPLAYSAMTVFAKRASTPGTAASMMCILGSAFEGLGIAAGNLLGGMSIDKIGARLTFRYLGYSSAGCAIFCTLTYLCLRHLGSGRLGATPRSEKLGLTATKDQDAMKNGSARLCASAANNECAEHTYF</sequence>
<evidence type="ECO:0000313" key="2">
    <source>
        <dbReference type="Proteomes" id="UP000821865"/>
    </source>
</evidence>
<name>A0ACB8C6S1_DERSI</name>
<keyword evidence="2" id="KW-1185">Reference proteome</keyword>
<protein>
    <submittedName>
        <fullName evidence="1">Uncharacterized protein</fullName>
    </submittedName>
</protein>
<comment type="caution">
    <text evidence="1">The sequence shown here is derived from an EMBL/GenBank/DDBJ whole genome shotgun (WGS) entry which is preliminary data.</text>
</comment>
<dbReference type="Proteomes" id="UP000821865">
    <property type="component" value="Chromosome 8"/>
</dbReference>
<accession>A0ACB8C6S1</accession>
<reference evidence="1" key="1">
    <citation type="submission" date="2020-05" db="EMBL/GenBank/DDBJ databases">
        <title>Large-scale comparative analyses of tick genomes elucidate their genetic diversity and vector capacities.</title>
        <authorList>
            <person name="Jia N."/>
            <person name="Wang J."/>
            <person name="Shi W."/>
            <person name="Du L."/>
            <person name="Sun Y."/>
            <person name="Zhan W."/>
            <person name="Jiang J."/>
            <person name="Wang Q."/>
            <person name="Zhang B."/>
            <person name="Ji P."/>
            <person name="Sakyi L.B."/>
            <person name="Cui X."/>
            <person name="Yuan T."/>
            <person name="Jiang B."/>
            <person name="Yang W."/>
            <person name="Lam T.T.-Y."/>
            <person name="Chang Q."/>
            <person name="Ding S."/>
            <person name="Wang X."/>
            <person name="Zhu J."/>
            <person name="Ruan X."/>
            <person name="Zhao L."/>
            <person name="Wei J."/>
            <person name="Que T."/>
            <person name="Du C."/>
            <person name="Cheng J."/>
            <person name="Dai P."/>
            <person name="Han X."/>
            <person name="Huang E."/>
            <person name="Gao Y."/>
            <person name="Liu J."/>
            <person name="Shao H."/>
            <person name="Ye R."/>
            <person name="Li L."/>
            <person name="Wei W."/>
            <person name="Wang X."/>
            <person name="Wang C."/>
            <person name="Yang T."/>
            <person name="Huo Q."/>
            <person name="Li W."/>
            <person name="Guo W."/>
            <person name="Chen H."/>
            <person name="Zhou L."/>
            <person name="Ni X."/>
            <person name="Tian J."/>
            <person name="Zhou Y."/>
            <person name="Sheng Y."/>
            <person name="Liu T."/>
            <person name="Pan Y."/>
            <person name="Xia L."/>
            <person name="Li J."/>
            <person name="Zhao F."/>
            <person name="Cao W."/>
        </authorList>
    </citation>
    <scope>NUCLEOTIDE SEQUENCE</scope>
    <source>
        <strain evidence="1">Dsil-2018</strain>
    </source>
</reference>
<evidence type="ECO:0000313" key="1">
    <source>
        <dbReference type="EMBL" id="KAH7936592.1"/>
    </source>
</evidence>